<keyword evidence="2" id="KW-0479">Metal-binding</keyword>
<evidence type="ECO:0000256" key="8">
    <source>
        <dbReference type="SAM" id="MobiDB-lite"/>
    </source>
</evidence>
<feature type="compositionally biased region" description="Acidic residues" evidence="8">
    <location>
        <begin position="105"/>
        <end position="115"/>
    </location>
</feature>
<comment type="subcellular location">
    <subcellularLocation>
        <location evidence="1">Nucleus</location>
    </subcellularLocation>
</comment>
<dbReference type="GO" id="GO:0008270">
    <property type="term" value="F:zinc ion binding"/>
    <property type="evidence" value="ECO:0007669"/>
    <property type="project" value="InterPro"/>
</dbReference>
<dbReference type="HOGENOM" id="CLU_047425_0_0_1"/>
<feature type="region of interest" description="Disordered" evidence="8">
    <location>
        <begin position="103"/>
        <end position="137"/>
    </location>
</feature>
<sequence>MTKIQDQVNVPSVQNIQIILLVAIYALRSPSGSSVWHLCGLMIRQCVELGLHRQVGTDRITAQADEFKRRLFWSIYHLERRIVLVLGRPLAISDDEIDIPFPCENSDDSFEDSPDPAEISRGSRALDPKSRPGAPSIPARNDVLFHIHNIMLDQLNAKSRLTLSRLAKVGHGTTIEQKITKRFQELEDWKNRIFGLSAGGDGSMDLMLSTSRTPVQTPASRLLLPEAQRLVLLLNYHRARRMLLQTMLTEVKLPNRAFPFSSFARSSGEVCQLNRRLHRLGSVPFTLLDLHSVFVAGFSMIYCAWSEPGLYDAEMAADLGACSTVLYLIAEQWGAGAKKYRDAFELIMGKTAEYIPSLKRSHESSQPPPVSVHFQSPLRAPVTVDDTVLGAELPQPTAPYDVERRRNDGWMKDSIDVWQMMSEFAESQDGDLECDPVNFQEIEAFLEEEGLGWFNGGTSSGF</sequence>
<dbReference type="AlphaFoldDB" id="V9DH43"/>
<keyword evidence="7" id="KW-0539">Nucleus</keyword>
<gene>
    <name evidence="10" type="ORF">G647_02991</name>
</gene>
<organism evidence="10 11">
    <name type="scientific">Cladophialophora carrionii CBS 160.54</name>
    <dbReference type="NCBI Taxonomy" id="1279043"/>
    <lineage>
        <taxon>Eukaryota</taxon>
        <taxon>Fungi</taxon>
        <taxon>Dikarya</taxon>
        <taxon>Ascomycota</taxon>
        <taxon>Pezizomycotina</taxon>
        <taxon>Eurotiomycetes</taxon>
        <taxon>Chaetothyriomycetidae</taxon>
        <taxon>Chaetothyriales</taxon>
        <taxon>Herpotrichiellaceae</taxon>
        <taxon>Cladophialophora</taxon>
    </lineage>
</organism>
<proteinExistence type="predicted"/>
<keyword evidence="6" id="KW-0804">Transcription</keyword>
<feature type="domain" description="Xylanolytic transcriptional activator regulatory" evidence="9">
    <location>
        <begin position="35"/>
        <end position="108"/>
    </location>
</feature>
<dbReference type="GO" id="GO:0006351">
    <property type="term" value="P:DNA-templated transcription"/>
    <property type="evidence" value="ECO:0007669"/>
    <property type="project" value="InterPro"/>
</dbReference>
<dbReference type="GO" id="GO:0043565">
    <property type="term" value="F:sequence-specific DNA binding"/>
    <property type="evidence" value="ECO:0007669"/>
    <property type="project" value="TreeGrafter"/>
</dbReference>
<evidence type="ECO:0000256" key="6">
    <source>
        <dbReference type="ARBA" id="ARBA00023163"/>
    </source>
</evidence>
<dbReference type="InterPro" id="IPR007219">
    <property type="entry name" value="XnlR_reg_dom"/>
</dbReference>
<keyword evidence="4" id="KW-0805">Transcription regulation</keyword>
<dbReference type="PANTHER" id="PTHR47782">
    <property type="entry name" value="ZN(II)2CYS6 TRANSCRIPTION FACTOR (EUROFUNG)-RELATED"/>
    <property type="match status" value="1"/>
</dbReference>
<reference evidence="10 11" key="1">
    <citation type="submission" date="2013-03" db="EMBL/GenBank/DDBJ databases">
        <title>The Genome Sequence of Cladophialophora carrionii CBS 160.54.</title>
        <authorList>
            <consortium name="The Broad Institute Genomics Platform"/>
            <person name="Cuomo C."/>
            <person name="de Hoog S."/>
            <person name="Gorbushina A."/>
            <person name="Walker B."/>
            <person name="Young S.K."/>
            <person name="Zeng Q."/>
            <person name="Gargeya S."/>
            <person name="Fitzgerald M."/>
            <person name="Haas B."/>
            <person name="Abouelleil A."/>
            <person name="Allen A.W."/>
            <person name="Alvarado L."/>
            <person name="Arachchi H.M."/>
            <person name="Berlin A.M."/>
            <person name="Chapman S.B."/>
            <person name="Gainer-Dewar J."/>
            <person name="Goldberg J."/>
            <person name="Griggs A."/>
            <person name="Gujja S."/>
            <person name="Hansen M."/>
            <person name="Howarth C."/>
            <person name="Imamovic A."/>
            <person name="Ireland A."/>
            <person name="Larimer J."/>
            <person name="McCowan C."/>
            <person name="Murphy C."/>
            <person name="Pearson M."/>
            <person name="Poon T.W."/>
            <person name="Priest M."/>
            <person name="Roberts A."/>
            <person name="Saif S."/>
            <person name="Shea T."/>
            <person name="Sisk P."/>
            <person name="Sykes S."/>
            <person name="Wortman J."/>
            <person name="Nusbaum C."/>
            <person name="Birren B."/>
        </authorList>
    </citation>
    <scope>NUCLEOTIDE SEQUENCE [LARGE SCALE GENOMIC DNA]</scope>
    <source>
        <strain evidence="10 11">CBS 160.54</strain>
    </source>
</reference>
<dbReference type="CDD" id="cd12148">
    <property type="entry name" value="fungal_TF_MHR"/>
    <property type="match status" value="1"/>
</dbReference>
<dbReference type="SMART" id="SM00906">
    <property type="entry name" value="Fungal_trans"/>
    <property type="match status" value="1"/>
</dbReference>
<evidence type="ECO:0000256" key="3">
    <source>
        <dbReference type="ARBA" id="ARBA00022833"/>
    </source>
</evidence>
<dbReference type="GO" id="GO:0045944">
    <property type="term" value="P:positive regulation of transcription by RNA polymerase II"/>
    <property type="evidence" value="ECO:0007669"/>
    <property type="project" value="TreeGrafter"/>
</dbReference>
<dbReference type="VEuPathDB" id="FungiDB:G647_02991"/>
<evidence type="ECO:0000313" key="11">
    <source>
        <dbReference type="Proteomes" id="UP000030678"/>
    </source>
</evidence>
<keyword evidence="5" id="KW-0238">DNA-binding</keyword>
<dbReference type="Pfam" id="PF04082">
    <property type="entry name" value="Fungal_trans"/>
    <property type="match status" value="1"/>
</dbReference>
<dbReference type="EMBL" id="KB822703">
    <property type="protein sequence ID" value="ETI26214.1"/>
    <property type="molecule type" value="Genomic_DNA"/>
</dbReference>
<dbReference type="Proteomes" id="UP000030678">
    <property type="component" value="Unassembled WGS sequence"/>
</dbReference>
<evidence type="ECO:0000259" key="9">
    <source>
        <dbReference type="SMART" id="SM00906"/>
    </source>
</evidence>
<evidence type="ECO:0000256" key="2">
    <source>
        <dbReference type="ARBA" id="ARBA00022723"/>
    </source>
</evidence>
<dbReference type="RefSeq" id="XP_008725559.1">
    <property type="nucleotide sequence ID" value="XM_008727337.1"/>
</dbReference>
<dbReference type="GO" id="GO:0000981">
    <property type="term" value="F:DNA-binding transcription factor activity, RNA polymerase II-specific"/>
    <property type="evidence" value="ECO:0007669"/>
    <property type="project" value="TreeGrafter"/>
</dbReference>
<evidence type="ECO:0000256" key="1">
    <source>
        <dbReference type="ARBA" id="ARBA00004123"/>
    </source>
</evidence>
<dbReference type="PANTHER" id="PTHR47782:SF12">
    <property type="entry name" value="ZN(II)2CYS6 TRANSCRIPTION FACTOR (EUROFUNG)"/>
    <property type="match status" value="1"/>
</dbReference>
<name>V9DH43_9EURO</name>
<evidence type="ECO:0000313" key="10">
    <source>
        <dbReference type="EMBL" id="ETI26214.1"/>
    </source>
</evidence>
<evidence type="ECO:0000256" key="7">
    <source>
        <dbReference type="ARBA" id="ARBA00023242"/>
    </source>
</evidence>
<evidence type="ECO:0000256" key="5">
    <source>
        <dbReference type="ARBA" id="ARBA00023125"/>
    </source>
</evidence>
<evidence type="ECO:0000256" key="4">
    <source>
        <dbReference type="ARBA" id="ARBA00023015"/>
    </source>
</evidence>
<protein>
    <recommendedName>
        <fullName evidence="9">Xylanolytic transcriptional activator regulatory domain-containing protein</fullName>
    </recommendedName>
</protein>
<keyword evidence="3" id="KW-0862">Zinc</keyword>
<dbReference type="InterPro" id="IPR052202">
    <property type="entry name" value="Yeast_MetPath_Reg"/>
</dbReference>
<dbReference type="OrthoDB" id="4157419at2759"/>
<dbReference type="GeneID" id="19981484"/>
<dbReference type="GO" id="GO:0005634">
    <property type="term" value="C:nucleus"/>
    <property type="evidence" value="ECO:0007669"/>
    <property type="project" value="UniProtKB-SubCell"/>
</dbReference>
<accession>V9DH43</accession>